<feature type="domain" description="SAM" evidence="3">
    <location>
        <begin position="383"/>
        <end position="442"/>
    </location>
</feature>
<reference evidence="5" key="1">
    <citation type="submission" date="2025-08" db="UniProtKB">
        <authorList>
            <consortium name="RefSeq"/>
        </authorList>
    </citation>
    <scope>IDENTIFICATION</scope>
    <source>
        <tissue evidence="5">Muscle</tissue>
    </source>
</reference>
<name>A0ABM1TKJ5_LIMPO</name>
<dbReference type="SMART" id="SM00454">
    <property type="entry name" value="SAM"/>
    <property type="match status" value="2"/>
</dbReference>
<gene>
    <name evidence="5" type="primary">LOC106472082</name>
</gene>
<feature type="region of interest" description="Disordered" evidence="2">
    <location>
        <begin position="202"/>
        <end position="251"/>
    </location>
</feature>
<evidence type="ECO:0000313" key="5">
    <source>
        <dbReference type="RefSeq" id="XP_022256401.1"/>
    </source>
</evidence>
<feature type="coiled-coil region" evidence="1">
    <location>
        <begin position="17"/>
        <end position="146"/>
    </location>
</feature>
<evidence type="ECO:0000256" key="2">
    <source>
        <dbReference type="SAM" id="MobiDB-lite"/>
    </source>
</evidence>
<protein>
    <submittedName>
        <fullName evidence="5">Kazrin-like</fullName>
    </submittedName>
</protein>
<dbReference type="CDD" id="cd09570">
    <property type="entry name" value="SAM_kazrin_repeat3"/>
    <property type="match status" value="1"/>
</dbReference>
<evidence type="ECO:0000313" key="4">
    <source>
        <dbReference type="Proteomes" id="UP000694941"/>
    </source>
</evidence>
<sequence length="537" mass="61827">GFIWYCCVFPDCTHEDVNQLEERLSQQEKLNYKLSQQNRSLQRELEELRSHKENTHAQEDELRPEKERLETELLHAKEALGALKQDRKRLKMEKFDLLNQMKQLYSTLEDKEKELRDFIRNYEQRMKESDENLKQLVRSREESEQEKWNIMKHARNEAERSVALCAQLGLKDAHIRQLQEELNMFRDRMGYSSDVESCRYGRTNGYQSPSMVSTGQAMNGRDSSNAPTPIPTSDPPSSSVGTPAITVDEDQNSIYCSASSPRDAQRPSLPGLSRSAEEIYVTSSGISDVSSTIKKTRKRKEGKGTWGSITRVFSRGRHRKGLDPNMFDSKQILLELSNGEMEAGLGITNAMHRRKLRLAIEEHRDPSSSLNPKISFLSHIWVVEEWLPSLGLAMYSEAFKFQLVDGRVLDTLNKKDLEKYLGVSRKFHQASLVHAIHLLRIVKFDKQVLEQRRSRCEHMDLDPLVWTNQRFIKWVQSIDLVEYAENLKDSGVHGALVVLELSFTADTMATALGIPTSKNIIRRHLTTELENLIQPAR</sequence>
<accession>A0ABM1TKJ5</accession>
<keyword evidence="1" id="KW-0175">Coiled coil</keyword>
<dbReference type="SUPFAM" id="SSF47769">
    <property type="entry name" value="SAM/Pointed domain"/>
    <property type="match status" value="2"/>
</dbReference>
<dbReference type="Gene3D" id="1.10.150.50">
    <property type="entry name" value="Transcription Factor, Ets-1"/>
    <property type="match status" value="3"/>
</dbReference>
<dbReference type="PANTHER" id="PTHR12776">
    <property type="entry name" value="KAZRIN-RELATED"/>
    <property type="match status" value="1"/>
</dbReference>
<dbReference type="PANTHER" id="PTHR12776:SF1">
    <property type="entry name" value="KAZRIN"/>
    <property type="match status" value="1"/>
</dbReference>
<dbReference type="Pfam" id="PF25986">
    <property type="entry name" value="Kazrin"/>
    <property type="match status" value="1"/>
</dbReference>
<feature type="compositionally biased region" description="Polar residues" evidence="2">
    <location>
        <begin position="204"/>
        <end position="226"/>
    </location>
</feature>
<dbReference type="InterPro" id="IPR001660">
    <property type="entry name" value="SAM"/>
</dbReference>
<dbReference type="Pfam" id="PF00536">
    <property type="entry name" value="SAM_1"/>
    <property type="match status" value="1"/>
</dbReference>
<dbReference type="InterPro" id="IPR037616">
    <property type="entry name" value="Kazrin_SAM_rpt_3"/>
</dbReference>
<keyword evidence="4" id="KW-1185">Reference proteome</keyword>
<dbReference type="GeneID" id="106472082"/>
<feature type="non-terminal residue" evidence="5">
    <location>
        <position position="1"/>
    </location>
</feature>
<evidence type="ECO:0000256" key="1">
    <source>
        <dbReference type="SAM" id="Coils"/>
    </source>
</evidence>
<dbReference type="InterPro" id="IPR059089">
    <property type="entry name" value="Kazrin_N"/>
</dbReference>
<dbReference type="Pfam" id="PF07647">
    <property type="entry name" value="SAM_2"/>
    <property type="match status" value="1"/>
</dbReference>
<evidence type="ECO:0000259" key="3">
    <source>
        <dbReference type="PROSITE" id="PS50105"/>
    </source>
</evidence>
<dbReference type="InterPro" id="IPR013761">
    <property type="entry name" value="SAM/pointed_sf"/>
</dbReference>
<proteinExistence type="predicted"/>
<dbReference type="Proteomes" id="UP000694941">
    <property type="component" value="Unplaced"/>
</dbReference>
<organism evidence="4 5">
    <name type="scientific">Limulus polyphemus</name>
    <name type="common">Atlantic horseshoe crab</name>
    <dbReference type="NCBI Taxonomy" id="6850"/>
    <lineage>
        <taxon>Eukaryota</taxon>
        <taxon>Metazoa</taxon>
        <taxon>Ecdysozoa</taxon>
        <taxon>Arthropoda</taxon>
        <taxon>Chelicerata</taxon>
        <taxon>Merostomata</taxon>
        <taxon>Xiphosura</taxon>
        <taxon>Limulidae</taxon>
        <taxon>Limulus</taxon>
    </lineage>
</organism>
<dbReference type="PROSITE" id="PS50105">
    <property type="entry name" value="SAM_DOMAIN"/>
    <property type="match status" value="1"/>
</dbReference>
<dbReference type="RefSeq" id="XP_022256401.1">
    <property type="nucleotide sequence ID" value="XM_022400693.1"/>
</dbReference>
<dbReference type="InterPro" id="IPR037614">
    <property type="entry name" value="Kazrin"/>
</dbReference>